<reference evidence="6" key="1">
    <citation type="submission" date="2022-03" db="EMBL/GenBank/DDBJ databases">
        <title>Pseudomonas marianensis sp. nov., a marine bacterium isolated from deep-sea sediments of the Mariana Trench.</title>
        <authorList>
            <person name="Wei Y."/>
        </authorList>
    </citation>
    <scope>NUCLEOTIDE SEQUENCE</scope>
    <source>
        <strain evidence="6">PS1</strain>
    </source>
</reference>
<evidence type="ECO:0000313" key="7">
    <source>
        <dbReference type="Proteomes" id="UP001139682"/>
    </source>
</evidence>
<evidence type="ECO:0000259" key="4">
    <source>
        <dbReference type="Pfam" id="PF07238"/>
    </source>
</evidence>
<keyword evidence="6" id="KW-0969">Cilium</keyword>
<dbReference type="Pfam" id="PF07238">
    <property type="entry name" value="PilZ"/>
    <property type="match status" value="1"/>
</dbReference>
<dbReference type="InterPro" id="IPR012349">
    <property type="entry name" value="Split_barrel_FMN-bd"/>
</dbReference>
<dbReference type="AlphaFoldDB" id="A0A9X2ASD1"/>
<dbReference type="InterPro" id="IPR009875">
    <property type="entry name" value="PilZ_domain"/>
</dbReference>
<keyword evidence="6" id="KW-0282">Flagellum</keyword>
<protein>
    <submittedName>
        <fullName evidence="6">Flagellar brake protein</fullName>
    </submittedName>
</protein>
<dbReference type="Proteomes" id="UP001139682">
    <property type="component" value="Unassembled WGS sequence"/>
</dbReference>
<evidence type="ECO:0000313" key="6">
    <source>
        <dbReference type="EMBL" id="MCJ0974403.1"/>
    </source>
</evidence>
<gene>
    <name evidence="6" type="ORF">MST27_13585</name>
</gene>
<feature type="domain" description="PilZ" evidence="4">
    <location>
        <begin position="109"/>
        <end position="218"/>
    </location>
</feature>
<dbReference type="EMBL" id="JALGRD010000007">
    <property type="protein sequence ID" value="MCJ0974403.1"/>
    <property type="molecule type" value="Genomic_DNA"/>
</dbReference>
<proteinExistence type="predicted"/>
<organism evidence="6 7">
    <name type="scientific">Stutzerimonas marianensis</name>
    <dbReference type="NCBI Taxonomy" id="2929513"/>
    <lineage>
        <taxon>Bacteria</taxon>
        <taxon>Pseudomonadati</taxon>
        <taxon>Pseudomonadota</taxon>
        <taxon>Gammaproteobacteria</taxon>
        <taxon>Pseudomonadales</taxon>
        <taxon>Pseudomonadaceae</taxon>
        <taxon>Stutzerimonas</taxon>
    </lineage>
</organism>
<evidence type="ECO:0000259" key="5">
    <source>
        <dbReference type="Pfam" id="PF07317"/>
    </source>
</evidence>
<dbReference type="Gene3D" id="2.40.10.220">
    <property type="entry name" value="predicted glycosyltransferase like domains"/>
    <property type="match status" value="1"/>
</dbReference>
<feature type="domain" description="Type III secretion system flagellar brake protein YcgR PilZN" evidence="5">
    <location>
        <begin position="2"/>
        <end position="106"/>
    </location>
</feature>
<sequence>MLKTPVEVYANLRLLQENRTPLLIHFSGRNARYQTYVVEISQEKGWIALDELVPNDGERLLLAGEPFSVEGFHEGVRIAWQNALPTHPGELDDARCYWIAVPTEMLYHQRRNAYRAQLSGPAISVTLSGKAIRKPLDGRLLDMSATGCRISMSGQIASGLQTGQVYDLSAALPIGNITTAVELRHLSYDEKLDLTFCGLRFHRLGGLPQRNIERFVYQLQREARRDQVSDRFS</sequence>
<accession>A0A9X2ASD1</accession>
<comment type="caution">
    <text evidence="6">The sequence shown here is derived from an EMBL/GenBank/DDBJ whole genome shotgun (WGS) entry which is preliminary data.</text>
</comment>
<keyword evidence="3" id="KW-0975">Bacterial flagellum</keyword>
<keyword evidence="2" id="KW-0547">Nucleotide-binding</keyword>
<dbReference type="Pfam" id="PF07317">
    <property type="entry name" value="PilZN"/>
    <property type="match status" value="1"/>
</dbReference>
<evidence type="ECO:0000256" key="3">
    <source>
        <dbReference type="ARBA" id="ARBA00023143"/>
    </source>
</evidence>
<dbReference type="Gene3D" id="2.30.110.10">
    <property type="entry name" value="Electron Transport, Fmn-binding Protein, Chain A"/>
    <property type="match status" value="1"/>
</dbReference>
<keyword evidence="6" id="KW-0966">Cell projection</keyword>
<dbReference type="GO" id="GO:0035438">
    <property type="term" value="F:cyclic-di-GMP binding"/>
    <property type="evidence" value="ECO:0007669"/>
    <property type="project" value="InterPro"/>
</dbReference>
<keyword evidence="1" id="KW-0973">c-di-GMP</keyword>
<evidence type="ECO:0000256" key="1">
    <source>
        <dbReference type="ARBA" id="ARBA00022636"/>
    </source>
</evidence>
<evidence type="ECO:0000256" key="2">
    <source>
        <dbReference type="ARBA" id="ARBA00022741"/>
    </source>
</evidence>
<keyword evidence="7" id="KW-1185">Reference proteome</keyword>
<dbReference type="InterPro" id="IPR009926">
    <property type="entry name" value="T3SS_YcgR_PilZN"/>
</dbReference>
<name>A0A9X2ASD1_9GAMM</name>